<evidence type="ECO:0000313" key="3">
    <source>
        <dbReference type="Proteomes" id="UP000236316"/>
    </source>
</evidence>
<dbReference type="Proteomes" id="UP000236316">
    <property type="component" value="Segment"/>
</dbReference>
<dbReference type="KEGG" id="vg:35381839"/>
<proteinExistence type="predicted"/>
<dbReference type="GeneID" id="35381839"/>
<feature type="compositionally biased region" description="Basic and acidic residues" evidence="1">
    <location>
        <begin position="186"/>
        <end position="197"/>
    </location>
</feature>
<dbReference type="RefSeq" id="YP_009449374.1">
    <property type="nucleotide sequence ID" value="NC_036594.1"/>
</dbReference>
<reference evidence="2" key="1">
    <citation type="submission" date="2017-08" db="EMBL/GenBank/DDBJ databases">
        <authorList>
            <consortium name="Urmite Genomes"/>
        </authorList>
    </citation>
    <scope>NUCLEOTIDE SEQUENCE [LARGE SCALE GENOMIC DNA]</scope>
    <source>
        <strain evidence="2">IHUMI-LCC2</strain>
    </source>
</reference>
<sequence length="362" mass="42634">MSITYKHQNAASKLLSLVREDKSLVKDCDMECVLEFLNSIVQKDLRVKTCDPNVYCWYDYEGRYVDFHADSIVPLSVYIAHKVCNSKFSYSGVLGKHTELDFTIHDIEYEYCNDSTKCKDDHKLHMDYPDTNYGDDVYNYVLDGLKKHMVGLIPMYSEDYMDETKNHNADVIEDKDDEEIEDENETNDHNADLRKDKDDEEIEDEDEEDLEEYSRHDYLMEYAQHLLDMKLMTNNPCVKLSIDIQNENSSFGFGGFGTHDTFQFQVKLSQLLTLWAHGAAITKYEYGRNNIQIDLKTMNIQATKDCNTYGRDFDRYWNENKEKFDATHNKVMDILNTYPKLNPLDFYNKYNKKLIERCKLLN</sequence>
<feature type="region of interest" description="Disordered" evidence="1">
    <location>
        <begin position="172"/>
        <end position="214"/>
    </location>
</feature>
<gene>
    <name evidence="2" type="ORF">ORPV_1168</name>
</gene>
<feature type="compositionally biased region" description="Acidic residues" evidence="1">
    <location>
        <begin position="173"/>
        <end position="185"/>
    </location>
</feature>
<dbReference type="EMBL" id="LT906555">
    <property type="protein sequence ID" value="SNW63072.1"/>
    <property type="molecule type" value="Genomic_DNA"/>
</dbReference>
<keyword evidence="3" id="KW-1185">Reference proteome</keyword>
<organism evidence="2">
    <name type="scientific">Orpheovirus IHUMI-LCC2</name>
    <dbReference type="NCBI Taxonomy" id="2023057"/>
    <lineage>
        <taxon>Viruses</taxon>
        <taxon>Varidnaviria</taxon>
        <taxon>Bamfordvirae</taxon>
        <taxon>Nucleocytoviricota</taxon>
        <taxon>Megaviricetes</taxon>
        <taxon>Pimascovirales</taxon>
        <taxon>Ocovirineae</taxon>
        <taxon>Orpheoviridae</taxon>
        <taxon>Alphaorpheovirus</taxon>
        <taxon>Alphaorpheovirus massiliense</taxon>
    </lineage>
</organism>
<evidence type="ECO:0000313" key="2">
    <source>
        <dbReference type="EMBL" id="SNW63072.1"/>
    </source>
</evidence>
<name>A0A2I2L6A0_9VIRU</name>
<evidence type="ECO:0000256" key="1">
    <source>
        <dbReference type="SAM" id="MobiDB-lite"/>
    </source>
</evidence>
<protein>
    <submittedName>
        <fullName evidence="2">Uncharacterized protein</fullName>
    </submittedName>
</protein>
<feature type="compositionally biased region" description="Acidic residues" evidence="1">
    <location>
        <begin position="198"/>
        <end position="211"/>
    </location>
</feature>
<accession>A0A2I2L6A0</accession>